<sequence length="321" mass="35146">MSEVKRLVAAIIQFLGDQLHNGDLTSDAKESLEIAIQCLETAYAVRHDSPTTASVTTNRSLLEIFSDATQRQWCLGDGLSSTLPPQASEQDKEKAEKLKNEGNNLMKLEKYTDAIECYTKAIKLDGSNAVYYCNRAAAHSKLNDHHAAIEDCEIAIRIDSTYSKAYGRMGLAFASLDQHARARDCYKKAVDLDPHNESYITNLRVAEERLKENPQGSAGAQTGEASGNVPNTSLNFSSLLTNPTLMNMATQLMQDSNMQNMMSNLMQGSLSQGGGGMEALLQAGQQLAAQMQASNPELVEQLRRQMGNQNPQSQDRPGPDQ</sequence>
<evidence type="ECO:0000256" key="1">
    <source>
        <dbReference type="ARBA" id="ARBA00008175"/>
    </source>
</evidence>
<dbReference type="Pfam" id="PF13414">
    <property type="entry name" value="TPR_11"/>
    <property type="match status" value="1"/>
</dbReference>
<evidence type="ECO:0000313" key="8">
    <source>
        <dbReference type="RefSeq" id="XP_013786315.1"/>
    </source>
</evidence>
<dbReference type="InterPro" id="IPR047150">
    <property type="entry name" value="SGT"/>
</dbReference>
<keyword evidence="2" id="KW-0677">Repeat</keyword>
<accession>A0ABM1BPS7</accession>
<feature type="domain" description="SGTA homodimerisation" evidence="6">
    <location>
        <begin position="5"/>
        <end position="66"/>
    </location>
</feature>
<feature type="region of interest" description="Disordered" evidence="5">
    <location>
        <begin position="291"/>
        <end position="321"/>
    </location>
</feature>
<dbReference type="Gene3D" id="1.20.5.420">
    <property type="entry name" value="Immunoglobulin FC, subunit C"/>
    <property type="match status" value="1"/>
</dbReference>
<dbReference type="SMART" id="SM00028">
    <property type="entry name" value="TPR"/>
    <property type="match status" value="3"/>
</dbReference>
<dbReference type="PANTHER" id="PTHR45831">
    <property type="entry name" value="LD24721P"/>
    <property type="match status" value="1"/>
</dbReference>
<dbReference type="PROSITE" id="PS50005">
    <property type="entry name" value="TPR"/>
    <property type="match status" value="2"/>
</dbReference>
<organism evidence="7 8">
    <name type="scientific">Limulus polyphemus</name>
    <name type="common">Atlantic horseshoe crab</name>
    <dbReference type="NCBI Taxonomy" id="6850"/>
    <lineage>
        <taxon>Eukaryota</taxon>
        <taxon>Metazoa</taxon>
        <taxon>Ecdysozoa</taxon>
        <taxon>Arthropoda</taxon>
        <taxon>Chelicerata</taxon>
        <taxon>Merostomata</taxon>
        <taxon>Xiphosura</taxon>
        <taxon>Limulidae</taxon>
        <taxon>Limulus</taxon>
    </lineage>
</organism>
<keyword evidence="7" id="KW-1185">Reference proteome</keyword>
<reference evidence="8" key="1">
    <citation type="submission" date="2025-08" db="UniProtKB">
        <authorList>
            <consortium name="RefSeq"/>
        </authorList>
    </citation>
    <scope>IDENTIFICATION</scope>
    <source>
        <tissue evidence="8">Muscle</tissue>
    </source>
</reference>
<dbReference type="RefSeq" id="XP_013786315.1">
    <property type="nucleotide sequence ID" value="XM_013930861.2"/>
</dbReference>
<feature type="repeat" description="TPR" evidence="4">
    <location>
        <begin position="95"/>
        <end position="128"/>
    </location>
</feature>
<feature type="compositionally biased region" description="Polar residues" evidence="5">
    <location>
        <begin position="306"/>
        <end position="315"/>
    </location>
</feature>
<feature type="repeat" description="TPR" evidence="4">
    <location>
        <begin position="163"/>
        <end position="196"/>
    </location>
</feature>
<gene>
    <name evidence="8" type="primary">LOC106470314</name>
</gene>
<dbReference type="GeneID" id="106470314"/>
<dbReference type="InterPro" id="IPR019734">
    <property type="entry name" value="TPR_rpt"/>
</dbReference>
<dbReference type="InterPro" id="IPR032374">
    <property type="entry name" value="SGTA_dimer"/>
</dbReference>
<feature type="region of interest" description="Disordered" evidence="5">
    <location>
        <begin position="211"/>
        <end position="230"/>
    </location>
</feature>
<dbReference type="PANTHER" id="PTHR45831:SF2">
    <property type="entry name" value="LD24721P"/>
    <property type="match status" value="1"/>
</dbReference>
<evidence type="ECO:0000256" key="4">
    <source>
        <dbReference type="PROSITE-ProRule" id="PRU00339"/>
    </source>
</evidence>
<evidence type="ECO:0000256" key="2">
    <source>
        <dbReference type="ARBA" id="ARBA00022737"/>
    </source>
</evidence>
<dbReference type="Pfam" id="PF00515">
    <property type="entry name" value="TPR_1"/>
    <property type="match status" value="1"/>
</dbReference>
<feature type="compositionally biased region" description="Polar residues" evidence="5">
    <location>
        <begin position="214"/>
        <end position="230"/>
    </location>
</feature>
<dbReference type="SUPFAM" id="SSF48452">
    <property type="entry name" value="TPR-like"/>
    <property type="match status" value="1"/>
</dbReference>
<evidence type="ECO:0000313" key="7">
    <source>
        <dbReference type="Proteomes" id="UP000694941"/>
    </source>
</evidence>
<evidence type="ECO:0000259" key="6">
    <source>
        <dbReference type="Pfam" id="PF16546"/>
    </source>
</evidence>
<evidence type="ECO:0000256" key="3">
    <source>
        <dbReference type="ARBA" id="ARBA00022803"/>
    </source>
</evidence>
<dbReference type="Proteomes" id="UP000694941">
    <property type="component" value="Unplaced"/>
</dbReference>
<proteinExistence type="inferred from homology"/>
<comment type="similarity">
    <text evidence="1">Belongs to the SGT family.</text>
</comment>
<dbReference type="InterPro" id="IPR011990">
    <property type="entry name" value="TPR-like_helical_dom_sf"/>
</dbReference>
<dbReference type="Pfam" id="PF16546">
    <property type="entry name" value="SGTA_dimer"/>
    <property type="match status" value="1"/>
</dbReference>
<name>A0ABM1BPS7_LIMPO</name>
<evidence type="ECO:0000256" key="5">
    <source>
        <dbReference type="SAM" id="MobiDB-lite"/>
    </source>
</evidence>
<dbReference type="Gene3D" id="1.25.40.10">
    <property type="entry name" value="Tetratricopeptide repeat domain"/>
    <property type="match status" value="1"/>
</dbReference>
<keyword evidence="3 4" id="KW-0802">TPR repeat</keyword>
<protein>
    <submittedName>
        <fullName evidence="8">Small glutamine-rich tetratricopeptide repeat-containing protein beta-like isoform X1</fullName>
    </submittedName>
</protein>